<dbReference type="InterPro" id="IPR008969">
    <property type="entry name" value="CarboxyPept-like_regulatory"/>
</dbReference>
<dbReference type="STRING" id="873513.HMPREF6485_0645"/>
<dbReference type="InterPro" id="IPR023996">
    <property type="entry name" value="TonB-dep_OMP_SusC/RagA"/>
</dbReference>
<dbReference type="FunFam" id="2.170.130.10:FF:000023">
    <property type="entry name" value="SusC/RagA family TonB-linked outer membrane protein"/>
    <property type="match status" value="1"/>
</dbReference>
<evidence type="ECO:0000256" key="5">
    <source>
        <dbReference type="ARBA" id="ARBA00023136"/>
    </source>
</evidence>
<accession>E6K4V9</accession>
<keyword evidence="10" id="KW-1185">Reference proteome</keyword>
<dbReference type="Gene3D" id="2.170.130.10">
    <property type="entry name" value="TonB-dependent receptor, plug domain"/>
    <property type="match status" value="1"/>
</dbReference>
<protein>
    <submittedName>
        <fullName evidence="9">TonB-linked outer membrane protein, SusC/RagA family</fullName>
    </submittedName>
</protein>
<dbReference type="RefSeq" id="WP_004344543.1">
    <property type="nucleotide sequence ID" value="NZ_GL586311.1"/>
</dbReference>
<keyword evidence="2 7" id="KW-0813">Transport</keyword>
<dbReference type="AlphaFoldDB" id="E6K4V9"/>
<dbReference type="InterPro" id="IPR012910">
    <property type="entry name" value="Plug_dom"/>
</dbReference>
<evidence type="ECO:0000259" key="8">
    <source>
        <dbReference type="Pfam" id="PF07715"/>
    </source>
</evidence>
<comment type="similarity">
    <text evidence="7">Belongs to the TonB-dependent receptor family.</text>
</comment>
<dbReference type="GO" id="GO:0009279">
    <property type="term" value="C:cell outer membrane"/>
    <property type="evidence" value="ECO:0007669"/>
    <property type="project" value="UniProtKB-SubCell"/>
</dbReference>
<dbReference type="Gene3D" id="2.40.170.20">
    <property type="entry name" value="TonB-dependent receptor, beta-barrel domain"/>
    <property type="match status" value="1"/>
</dbReference>
<evidence type="ECO:0000256" key="3">
    <source>
        <dbReference type="ARBA" id="ARBA00022452"/>
    </source>
</evidence>
<dbReference type="Pfam" id="PF13715">
    <property type="entry name" value="CarbopepD_reg_2"/>
    <property type="match status" value="1"/>
</dbReference>
<keyword evidence="5 7" id="KW-0472">Membrane</keyword>
<gene>
    <name evidence="9" type="ORF">HMPREF6485_0645</name>
</gene>
<dbReference type="InterPro" id="IPR037066">
    <property type="entry name" value="Plug_dom_sf"/>
</dbReference>
<dbReference type="InterPro" id="IPR023997">
    <property type="entry name" value="TonB-dep_OMP_SusC/RagA_CS"/>
</dbReference>
<dbReference type="SUPFAM" id="SSF49464">
    <property type="entry name" value="Carboxypeptidase regulatory domain-like"/>
    <property type="match status" value="1"/>
</dbReference>
<dbReference type="InterPro" id="IPR036942">
    <property type="entry name" value="Beta-barrel_TonB_sf"/>
</dbReference>
<evidence type="ECO:0000256" key="2">
    <source>
        <dbReference type="ARBA" id="ARBA00022448"/>
    </source>
</evidence>
<evidence type="ECO:0000256" key="4">
    <source>
        <dbReference type="ARBA" id="ARBA00022692"/>
    </source>
</evidence>
<sequence length="1060" mass="118327">MRRQVILFLISTLLMLFPLSGGSVLQQSEIAAQTPRATGVVVDTGNEPIIGASVMVKGAKTGTVTDMDGRFGLEAADNATLVVSYIGYVTQEVKVAKGRPMRVVLKEDVHQINEVVITALGIKRDRKALGYSLGEVKGEELQKAKEVNVVNSLAGKVAGLTVSKTATGPAGSTRVILRGSTELTGNNQPLYVVDGVPMDNTNFDSSDQWGGFDLGDGISSINPDDIESLSVLKGPAASALYGSRASHGVILITTKKADGKKDFSVELNSTTTFETQLTKWNNVQYEFGQGSEGRISLSDDRYSSNRNWGPRIDPGLYLTYFDGKARPYVVIKNNIDGFFRTGINTSNSLIVSKKMGKTGIRATYTDMRDKDLIPKTHMARNIINLRANTNIAGTLDLDFKMTYTRENVKNRPAVADHRANIAKNLMTLSTTFDQAWLRDNYEDENGRYYNWNNGDVYNINPYWVLNKMSNDTKKDNYKGAAVIRYKVMKQLTLQTTLGADINNLVFNDFAYPSSPGRELGQLVTKDYKNRMYNAEFLAIYKDRYRKWDYGATLGGNLYKVDNKTTVVTAQNMIMTDAQAPQSFMEKKIRLDTYRKQINSVYGSLNLAYDNFAFMDMTLRGDYSSTLPRNNNMYWYPSVSGSLLFSELLKTGKRILPYGKVRASWAKVGNDTAPYMMTLSYEMTPNSFGKYPMAMISSDVIPNRNLKPTMTGSVELGFELRFLKNRIGLDFTYYNQHSKDQILRMNTSYASSYNYQLINAGDIENKGVEIVLNTRPIELKDFSWDLNLNFAKNSNKVKELANGIDEFELASARWLGVKVVAKVGENYGCIMGKDFLRNENGDIIIDGTSGLPKMTDDLKVLGNASWDWTGGITTNLRYKNFSLGAIFDVKVGADLYSMSARSAYATGKHKDTLEGRDAWYQSEEKRLEAGVTPAAWKATGGYVAKGVIQQDDGTYKPNDIYVDPQVYWAYVSTQTARPFIYDNSYVKLRELTLSYVFPRKLLGKSLNALTLSFVARNLFNIYKNVPNIDPDSNYNNGTGMGLEFGSLPSRRSFGLNVNLKF</sequence>
<dbReference type="NCBIfam" id="TIGR04057">
    <property type="entry name" value="SusC_RagA_signa"/>
    <property type="match status" value="1"/>
</dbReference>
<dbReference type="Proteomes" id="UP000003112">
    <property type="component" value="Unassembled WGS sequence"/>
</dbReference>
<dbReference type="PROSITE" id="PS52016">
    <property type="entry name" value="TONB_DEPENDENT_REC_3"/>
    <property type="match status" value="1"/>
</dbReference>
<name>E6K4V9_9BACT</name>
<dbReference type="NCBIfam" id="TIGR04056">
    <property type="entry name" value="OMP_RagA_SusC"/>
    <property type="match status" value="1"/>
</dbReference>
<dbReference type="Pfam" id="PF07715">
    <property type="entry name" value="Plug"/>
    <property type="match status" value="1"/>
</dbReference>
<dbReference type="EMBL" id="AEPD01000013">
    <property type="protein sequence ID" value="EFU31404.1"/>
    <property type="molecule type" value="Genomic_DNA"/>
</dbReference>
<dbReference type="eggNOG" id="COG1629">
    <property type="taxonomic scope" value="Bacteria"/>
</dbReference>
<evidence type="ECO:0000313" key="9">
    <source>
        <dbReference type="EMBL" id="EFU31404.1"/>
    </source>
</evidence>
<dbReference type="HOGENOM" id="CLU_004317_2_1_10"/>
<comment type="subcellular location">
    <subcellularLocation>
        <location evidence="1 7">Cell outer membrane</location>
        <topology evidence="1 7">Multi-pass membrane protein</topology>
    </subcellularLocation>
</comment>
<comment type="caution">
    <text evidence="9">The sequence shown here is derived from an EMBL/GenBank/DDBJ whole genome shotgun (WGS) entry which is preliminary data.</text>
</comment>
<keyword evidence="3 7" id="KW-1134">Transmembrane beta strand</keyword>
<dbReference type="FunFam" id="2.60.40.1120:FF:000003">
    <property type="entry name" value="Outer membrane protein Omp121"/>
    <property type="match status" value="1"/>
</dbReference>
<evidence type="ECO:0000313" key="10">
    <source>
        <dbReference type="Proteomes" id="UP000003112"/>
    </source>
</evidence>
<feature type="domain" description="TonB-dependent receptor plug" evidence="8">
    <location>
        <begin position="134"/>
        <end position="249"/>
    </location>
</feature>
<reference evidence="9 10" key="1">
    <citation type="submission" date="2010-10" db="EMBL/GenBank/DDBJ databases">
        <authorList>
            <person name="Muzny D."/>
            <person name="Qin X."/>
            <person name="Deng J."/>
            <person name="Jiang H."/>
            <person name="Liu Y."/>
            <person name="Qu J."/>
            <person name="Song X.-Z."/>
            <person name="Zhang L."/>
            <person name="Thornton R."/>
            <person name="Coyle M."/>
            <person name="Francisco L."/>
            <person name="Jackson L."/>
            <person name="Javaid M."/>
            <person name="Korchina V."/>
            <person name="Kovar C."/>
            <person name="Mata R."/>
            <person name="Mathew T."/>
            <person name="Ngo R."/>
            <person name="Nguyen L."/>
            <person name="Nguyen N."/>
            <person name="Okwuonu G."/>
            <person name="Ongeri F."/>
            <person name="Pham C."/>
            <person name="Simmons D."/>
            <person name="Wilczek-Boney K."/>
            <person name="Hale W."/>
            <person name="Jakkamsetti A."/>
            <person name="Pham P."/>
            <person name="Ruth R."/>
            <person name="San Lucas F."/>
            <person name="Warren J."/>
            <person name="Zhang J."/>
            <person name="Zhao Z."/>
            <person name="Zhou C."/>
            <person name="Zhu D."/>
            <person name="Lee S."/>
            <person name="Bess C."/>
            <person name="Blankenburg K."/>
            <person name="Forbes L."/>
            <person name="Fu Q."/>
            <person name="Gubbala S."/>
            <person name="Hirani K."/>
            <person name="Jayaseelan J.C."/>
            <person name="Lara F."/>
            <person name="Munidasa M."/>
            <person name="Palculict T."/>
            <person name="Patil S."/>
            <person name="Pu L.-L."/>
            <person name="Saada N."/>
            <person name="Tang L."/>
            <person name="Weissenberger G."/>
            <person name="Zhu Y."/>
            <person name="Hemphill L."/>
            <person name="Shang Y."/>
            <person name="Youmans B."/>
            <person name="Ayvaz T."/>
            <person name="Ross M."/>
            <person name="Santibanez J."/>
            <person name="Aqrawi P."/>
            <person name="Gross S."/>
            <person name="Joshi V."/>
            <person name="Fowler G."/>
            <person name="Nazareth L."/>
            <person name="Reid J."/>
            <person name="Worley K."/>
            <person name="Petrosino J."/>
            <person name="Highlander S."/>
            <person name="Gibbs R."/>
        </authorList>
    </citation>
    <scope>NUCLEOTIDE SEQUENCE [LARGE SCALE GENOMIC DNA]</scope>
    <source>
        <strain evidence="9 10">ATCC 33574</strain>
    </source>
</reference>
<evidence type="ECO:0000256" key="1">
    <source>
        <dbReference type="ARBA" id="ARBA00004571"/>
    </source>
</evidence>
<dbReference type="SUPFAM" id="SSF56935">
    <property type="entry name" value="Porins"/>
    <property type="match status" value="1"/>
</dbReference>
<organism evidence="9 10">
    <name type="scientific">Segatella buccae ATCC 33574</name>
    <dbReference type="NCBI Taxonomy" id="873513"/>
    <lineage>
        <taxon>Bacteria</taxon>
        <taxon>Pseudomonadati</taxon>
        <taxon>Bacteroidota</taxon>
        <taxon>Bacteroidia</taxon>
        <taxon>Bacteroidales</taxon>
        <taxon>Prevotellaceae</taxon>
        <taxon>Segatella</taxon>
    </lineage>
</organism>
<evidence type="ECO:0000256" key="7">
    <source>
        <dbReference type="PROSITE-ProRule" id="PRU01360"/>
    </source>
</evidence>
<dbReference type="InterPro" id="IPR039426">
    <property type="entry name" value="TonB-dep_rcpt-like"/>
</dbReference>
<proteinExistence type="inferred from homology"/>
<dbReference type="Gene3D" id="2.60.40.1120">
    <property type="entry name" value="Carboxypeptidase-like, regulatory domain"/>
    <property type="match status" value="1"/>
</dbReference>
<keyword evidence="6 7" id="KW-0998">Cell outer membrane</keyword>
<keyword evidence="4 7" id="KW-0812">Transmembrane</keyword>
<evidence type="ECO:0000256" key="6">
    <source>
        <dbReference type="ARBA" id="ARBA00023237"/>
    </source>
</evidence>
<dbReference type="GeneID" id="93535556"/>